<dbReference type="Pfam" id="PF13173">
    <property type="entry name" value="AAA_14"/>
    <property type="match status" value="1"/>
</dbReference>
<reference evidence="3 4" key="1">
    <citation type="submission" date="2020-08" db="EMBL/GenBank/DDBJ databases">
        <title>Bridging the membrane lipid divide: bacteria of the FCB group superphylum have the potential to synthesize archaeal ether lipids.</title>
        <authorList>
            <person name="Villanueva L."/>
            <person name="Von Meijenfeldt F.A.B."/>
            <person name="Westbye A.B."/>
            <person name="Yadav S."/>
            <person name="Hopmans E.C."/>
            <person name="Dutilh B.E."/>
            <person name="Sinninghe Damste J.S."/>
        </authorList>
    </citation>
    <scope>NUCLEOTIDE SEQUENCE [LARGE SCALE GENOMIC DNA]</scope>
    <source>
        <strain evidence="3">NIOZ-UU82</strain>
    </source>
</reference>
<dbReference type="Gene3D" id="3.40.50.300">
    <property type="entry name" value="P-loop containing nucleotide triphosphate hydrolases"/>
    <property type="match status" value="1"/>
</dbReference>
<protein>
    <submittedName>
        <fullName evidence="3">ATP-binding protein</fullName>
    </submittedName>
</protein>
<keyword evidence="3" id="KW-0547">Nucleotide-binding</keyword>
<organism evidence="3 4">
    <name type="scientific">Candidatus Desulfaltia bathyphila</name>
    <dbReference type="NCBI Taxonomy" id="2841697"/>
    <lineage>
        <taxon>Bacteria</taxon>
        <taxon>Pseudomonadati</taxon>
        <taxon>Thermodesulfobacteriota</taxon>
        <taxon>Desulfobacteria</taxon>
        <taxon>Desulfobacterales</taxon>
        <taxon>Desulfobacterales incertae sedis</taxon>
        <taxon>Candidatus Desulfaltia</taxon>
    </lineage>
</organism>
<dbReference type="InterPro" id="IPR041682">
    <property type="entry name" value="AAA_14"/>
</dbReference>
<evidence type="ECO:0000259" key="1">
    <source>
        <dbReference type="Pfam" id="PF13173"/>
    </source>
</evidence>
<dbReference type="AlphaFoldDB" id="A0A8J6N5A0"/>
<accession>A0A8J6N5A0</accession>
<feature type="domain" description="DUF4143" evidence="2">
    <location>
        <begin position="179"/>
        <end position="326"/>
    </location>
</feature>
<evidence type="ECO:0000313" key="3">
    <source>
        <dbReference type="EMBL" id="MBC8198940.1"/>
    </source>
</evidence>
<evidence type="ECO:0000313" key="4">
    <source>
        <dbReference type="Proteomes" id="UP000603545"/>
    </source>
</evidence>
<proteinExistence type="predicted"/>
<dbReference type="InterPro" id="IPR025420">
    <property type="entry name" value="DUF4143"/>
</dbReference>
<dbReference type="SUPFAM" id="SSF52540">
    <property type="entry name" value="P-loop containing nucleoside triphosphate hydrolases"/>
    <property type="match status" value="1"/>
</dbReference>
<feature type="domain" description="AAA" evidence="1">
    <location>
        <begin position="2"/>
        <end position="123"/>
    </location>
</feature>
<dbReference type="Proteomes" id="UP000603545">
    <property type="component" value="Unassembled WGS sequence"/>
</dbReference>
<dbReference type="PANTHER" id="PTHR43566:SF1">
    <property type="entry name" value="AAA+ ATPASE DOMAIN-CONTAINING PROTEIN"/>
    <property type="match status" value="1"/>
</dbReference>
<dbReference type="PANTHER" id="PTHR43566">
    <property type="entry name" value="CONSERVED PROTEIN"/>
    <property type="match status" value="1"/>
</dbReference>
<dbReference type="EMBL" id="JACNLL010000028">
    <property type="protein sequence ID" value="MBC8198940.1"/>
    <property type="molecule type" value="Genomic_DNA"/>
</dbReference>
<dbReference type="GO" id="GO:0005524">
    <property type="term" value="F:ATP binding"/>
    <property type="evidence" value="ECO:0007669"/>
    <property type="project" value="UniProtKB-KW"/>
</dbReference>
<sequence>MIFVVGPRQVGKTTLCTDLAKKYHYFNWDNQDHRALIIEGPNRVGEEIGVRQLREKPRIIIFDEIHKYSKWKDFLKGFFDVYSPGVRIIVTGSSRLDVFKRGGDSLMGRYFLYHLHPISVREIIGTRLAGNEIQIPRPIDPKAFYSLYAFGGFPEPFLKANVRFSNRWKRLRQQQLFTEDIRDLTRVQEVQQIELLAETLKYQTGQMINYSKLAKKIRVSVDTIRRWIRVLESLYYCFTIQPWFRNVSRSLLKQPKIYLWNWSLVADSGAKSENFVASHLLKAVHWWTDNGFGEYGLYFLRDKDKREVDFLVTRNQEPWFMVEVKTDGGKSVSKNLFHFQKQIRALHAFQASFSLDYVNVDCFSTKQPTIVPVKTLLSQLV</sequence>
<name>A0A8J6N5A0_9BACT</name>
<dbReference type="Pfam" id="PF13635">
    <property type="entry name" value="DUF4143"/>
    <property type="match status" value="1"/>
</dbReference>
<dbReference type="InterPro" id="IPR027417">
    <property type="entry name" value="P-loop_NTPase"/>
</dbReference>
<dbReference type="CDD" id="cd00009">
    <property type="entry name" value="AAA"/>
    <property type="match status" value="1"/>
</dbReference>
<comment type="caution">
    <text evidence="3">The sequence shown here is derived from an EMBL/GenBank/DDBJ whole genome shotgun (WGS) entry which is preliminary data.</text>
</comment>
<evidence type="ECO:0000259" key="2">
    <source>
        <dbReference type="Pfam" id="PF13635"/>
    </source>
</evidence>
<gene>
    <name evidence="3" type="ORF">H8E80_02675</name>
</gene>
<keyword evidence="3" id="KW-0067">ATP-binding</keyword>